<feature type="transmembrane region" description="Helical" evidence="6">
    <location>
        <begin position="156"/>
        <end position="180"/>
    </location>
</feature>
<dbReference type="PRINTS" id="PR01259">
    <property type="entry name" value="NACAEXCHNGR"/>
</dbReference>
<dbReference type="InterPro" id="IPR038081">
    <property type="entry name" value="CalX-like_sf"/>
</dbReference>
<keyword evidence="3 6" id="KW-1133">Transmembrane helix</keyword>
<dbReference type="GO" id="GO:0005432">
    <property type="term" value="F:calcium:sodium antiporter activity"/>
    <property type="evidence" value="ECO:0007669"/>
    <property type="project" value="InterPro"/>
</dbReference>
<keyword evidence="5 6" id="KW-0472">Membrane</keyword>
<dbReference type="PANTHER" id="PTHR11878:SF65">
    <property type="entry name" value="NA_CA-EXCHANGE PROTEIN, ISOFORM G"/>
    <property type="match status" value="1"/>
</dbReference>
<evidence type="ECO:0000256" key="4">
    <source>
        <dbReference type="ARBA" id="ARBA00023065"/>
    </source>
</evidence>
<dbReference type="PANTHER" id="PTHR11878">
    <property type="entry name" value="SODIUM/CALCIUM EXCHANGER"/>
    <property type="match status" value="1"/>
</dbReference>
<feature type="transmembrane region" description="Helical" evidence="6">
    <location>
        <begin position="192"/>
        <end position="218"/>
    </location>
</feature>
<dbReference type="GO" id="GO:0098703">
    <property type="term" value="P:calcium ion import across plasma membrane"/>
    <property type="evidence" value="ECO:0007669"/>
    <property type="project" value="TreeGrafter"/>
</dbReference>
<dbReference type="InterPro" id="IPR004837">
    <property type="entry name" value="NaCa_Exmemb"/>
</dbReference>
<dbReference type="GO" id="GO:0098794">
    <property type="term" value="C:postsynapse"/>
    <property type="evidence" value="ECO:0007669"/>
    <property type="project" value="TreeGrafter"/>
</dbReference>
<reference evidence="8" key="1">
    <citation type="submission" date="2020-11" db="EMBL/GenBank/DDBJ databases">
        <authorList>
            <person name="Tran Van P."/>
        </authorList>
    </citation>
    <scope>NUCLEOTIDE SEQUENCE</scope>
</reference>
<keyword evidence="2 6" id="KW-0812">Transmembrane</keyword>
<dbReference type="GO" id="GO:0030424">
    <property type="term" value="C:axon"/>
    <property type="evidence" value="ECO:0007669"/>
    <property type="project" value="TreeGrafter"/>
</dbReference>
<keyword evidence="4" id="KW-0813">Transport</keyword>
<evidence type="ECO:0000256" key="6">
    <source>
        <dbReference type="SAM" id="Phobius"/>
    </source>
</evidence>
<organism evidence="8">
    <name type="scientific">Timema genevievae</name>
    <name type="common">Walking stick</name>
    <dbReference type="NCBI Taxonomy" id="629358"/>
    <lineage>
        <taxon>Eukaryota</taxon>
        <taxon>Metazoa</taxon>
        <taxon>Ecdysozoa</taxon>
        <taxon>Arthropoda</taxon>
        <taxon>Hexapoda</taxon>
        <taxon>Insecta</taxon>
        <taxon>Pterygota</taxon>
        <taxon>Neoptera</taxon>
        <taxon>Polyneoptera</taxon>
        <taxon>Phasmatodea</taxon>
        <taxon>Timematodea</taxon>
        <taxon>Timematoidea</taxon>
        <taxon>Timematidae</taxon>
        <taxon>Timema</taxon>
    </lineage>
</organism>
<sequence>MQPRKQVIAFVKILRVGHAKDSFPSDRESRAQEAIAVAEAEKKRQESLTSDDKMALLGRPRLGDITRAQIRIKESKEFKNTVDKLVQRANASILIGTSSWKEQFIEALTVSPGDDGGGEDDEEKQPSCGDYVMHFITLFWKLLFAFVPPTELARGYVCFVVSIFAIGVVTAVIGDIASHFGCTLGVRDSVTAIVFVALGTSIPGFFYPLHHLLAVCLFHTSSEWRGKSWDFKSPSQH</sequence>
<dbReference type="InterPro" id="IPR004836">
    <property type="entry name" value="Na_Ca_Ex"/>
</dbReference>
<proteinExistence type="predicted"/>
<keyword evidence="4" id="KW-0406">Ion transport</keyword>
<accession>A0A7R9PNR3</accession>
<evidence type="ECO:0000313" key="8">
    <source>
        <dbReference type="EMBL" id="CAD7598103.1"/>
    </source>
</evidence>
<dbReference type="InterPro" id="IPR051171">
    <property type="entry name" value="CaCA"/>
</dbReference>
<evidence type="ECO:0000256" key="2">
    <source>
        <dbReference type="ARBA" id="ARBA00022692"/>
    </source>
</evidence>
<protein>
    <recommendedName>
        <fullName evidence="7">Sodium/calcium exchanger membrane region domain-containing protein</fullName>
    </recommendedName>
</protein>
<comment type="subcellular location">
    <subcellularLocation>
        <location evidence="1">Membrane</location>
        <topology evidence="1">Multi-pass membrane protein</topology>
    </subcellularLocation>
</comment>
<evidence type="ECO:0000259" key="7">
    <source>
        <dbReference type="Pfam" id="PF01699"/>
    </source>
</evidence>
<gene>
    <name evidence="8" type="ORF">TGEB3V08_LOCUS6957</name>
</gene>
<dbReference type="GO" id="GO:0042383">
    <property type="term" value="C:sarcolemma"/>
    <property type="evidence" value="ECO:0007669"/>
    <property type="project" value="TreeGrafter"/>
</dbReference>
<evidence type="ECO:0000256" key="1">
    <source>
        <dbReference type="ARBA" id="ARBA00004141"/>
    </source>
</evidence>
<evidence type="ECO:0000256" key="3">
    <source>
        <dbReference type="ARBA" id="ARBA00022989"/>
    </source>
</evidence>
<dbReference type="Gene3D" id="2.60.40.2030">
    <property type="match status" value="1"/>
</dbReference>
<dbReference type="AlphaFoldDB" id="A0A7R9PNR3"/>
<feature type="domain" description="Sodium/calcium exchanger membrane region" evidence="7">
    <location>
        <begin position="156"/>
        <end position="205"/>
    </location>
</feature>
<dbReference type="EMBL" id="OE841971">
    <property type="protein sequence ID" value="CAD7598103.1"/>
    <property type="molecule type" value="Genomic_DNA"/>
</dbReference>
<name>A0A7R9PNR3_TIMGE</name>
<dbReference type="Pfam" id="PF01699">
    <property type="entry name" value="Na_Ca_ex"/>
    <property type="match status" value="1"/>
</dbReference>
<evidence type="ECO:0000256" key="5">
    <source>
        <dbReference type="ARBA" id="ARBA00023136"/>
    </source>
</evidence>